<protein>
    <submittedName>
        <fullName evidence="4">Uncharacterized protein</fullName>
    </submittedName>
</protein>
<keyword evidence="2" id="KW-0812">Transmembrane</keyword>
<evidence type="ECO:0000313" key="4">
    <source>
        <dbReference type="EMBL" id="KAK5949890.1"/>
    </source>
</evidence>
<evidence type="ECO:0000256" key="3">
    <source>
        <dbReference type="SAM" id="SignalP"/>
    </source>
</evidence>
<name>A0AAN8EHR4_9EURO</name>
<accession>A0AAN8EHR4</accession>
<evidence type="ECO:0000256" key="2">
    <source>
        <dbReference type="SAM" id="Phobius"/>
    </source>
</evidence>
<organism evidence="4 5">
    <name type="scientific">Knufia fluminis</name>
    <dbReference type="NCBI Taxonomy" id="191047"/>
    <lineage>
        <taxon>Eukaryota</taxon>
        <taxon>Fungi</taxon>
        <taxon>Dikarya</taxon>
        <taxon>Ascomycota</taxon>
        <taxon>Pezizomycotina</taxon>
        <taxon>Eurotiomycetes</taxon>
        <taxon>Chaetothyriomycetidae</taxon>
        <taxon>Chaetothyriales</taxon>
        <taxon>Trichomeriaceae</taxon>
        <taxon>Knufia</taxon>
    </lineage>
</organism>
<feature type="chain" id="PRO_5042984219" evidence="3">
    <location>
        <begin position="22"/>
        <end position="271"/>
    </location>
</feature>
<dbReference type="EMBL" id="JAKLMC020000031">
    <property type="protein sequence ID" value="KAK5949890.1"/>
    <property type="molecule type" value="Genomic_DNA"/>
</dbReference>
<evidence type="ECO:0000313" key="5">
    <source>
        <dbReference type="Proteomes" id="UP001316803"/>
    </source>
</evidence>
<proteinExistence type="predicted"/>
<keyword evidence="3" id="KW-0732">Signal</keyword>
<gene>
    <name evidence="4" type="ORF">OHC33_009075</name>
</gene>
<evidence type="ECO:0000256" key="1">
    <source>
        <dbReference type="SAM" id="MobiDB-lite"/>
    </source>
</evidence>
<keyword evidence="2" id="KW-0472">Membrane</keyword>
<dbReference type="AlphaFoldDB" id="A0AAN8EHR4"/>
<feature type="transmembrane region" description="Helical" evidence="2">
    <location>
        <begin position="201"/>
        <end position="221"/>
    </location>
</feature>
<feature type="compositionally biased region" description="Pro residues" evidence="1">
    <location>
        <begin position="78"/>
        <end position="89"/>
    </location>
</feature>
<feature type="region of interest" description="Disordered" evidence="1">
    <location>
        <begin position="75"/>
        <end position="95"/>
    </location>
</feature>
<keyword evidence="5" id="KW-1185">Reference proteome</keyword>
<dbReference type="Proteomes" id="UP001316803">
    <property type="component" value="Unassembled WGS sequence"/>
</dbReference>
<feature type="signal peptide" evidence="3">
    <location>
        <begin position="1"/>
        <end position="21"/>
    </location>
</feature>
<sequence length="271" mass="28372">MASSAVLLSTSISFITSLTTSFSTIYATSKPVVVTTLISAATHLTTLTQPEVVMASTLAFPTTITQTISNVLTSYAPASPPTPPPPPLSTTPSPVASTQIITSTLTVTSTLVQPGQTITYYPPTHTFVLTPPPTYTIVEPTSTVTLTEIIFLLEGPSGQITSTITTALPAQATQTAPIIFVPGDDDGSGWSSWSGAQKGGLIAGVVLLFLLLLGLLAWLLMRRRNIWLANEWAGPPAPVVVQPQMAGAMVPYQQGGQGRWGYGPAGWGIVH</sequence>
<reference evidence="4 5" key="1">
    <citation type="submission" date="2022-12" db="EMBL/GenBank/DDBJ databases">
        <title>Genomic features and morphological characterization of a novel Knufia sp. strain isolated from spacecraft assembly facility.</title>
        <authorList>
            <person name="Teixeira M."/>
            <person name="Chander A.M."/>
            <person name="Stajich J.E."/>
            <person name="Venkateswaran K."/>
        </authorList>
    </citation>
    <scope>NUCLEOTIDE SEQUENCE [LARGE SCALE GENOMIC DNA]</scope>
    <source>
        <strain evidence="4 5">FJI-L2-BK-P2</strain>
    </source>
</reference>
<keyword evidence="2" id="KW-1133">Transmembrane helix</keyword>
<comment type="caution">
    <text evidence="4">The sequence shown here is derived from an EMBL/GenBank/DDBJ whole genome shotgun (WGS) entry which is preliminary data.</text>
</comment>